<dbReference type="InterPro" id="IPR029063">
    <property type="entry name" value="SAM-dependent_MTases_sf"/>
</dbReference>
<gene>
    <name evidence="4" type="ORF">EJB05_13277</name>
</gene>
<evidence type="ECO:0000313" key="5">
    <source>
        <dbReference type="Proteomes" id="UP000324897"/>
    </source>
</evidence>
<keyword evidence="2" id="KW-0808">Transferase</keyword>
<keyword evidence="5" id="KW-1185">Reference proteome</keyword>
<dbReference type="PANTHER" id="PTHR43619:SF2">
    <property type="entry name" value="S-ADENOSYL-L-METHIONINE-DEPENDENT METHYLTRANSFERASES SUPERFAMILY PROTEIN"/>
    <property type="match status" value="1"/>
</dbReference>
<feature type="compositionally biased region" description="Low complexity" evidence="3">
    <location>
        <begin position="1"/>
        <end position="27"/>
    </location>
</feature>
<evidence type="ECO:0000256" key="1">
    <source>
        <dbReference type="ARBA" id="ARBA00022603"/>
    </source>
</evidence>
<dbReference type="OrthoDB" id="203237at2759"/>
<organism evidence="4 5">
    <name type="scientific">Eragrostis curvula</name>
    <name type="common">weeping love grass</name>
    <dbReference type="NCBI Taxonomy" id="38414"/>
    <lineage>
        <taxon>Eukaryota</taxon>
        <taxon>Viridiplantae</taxon>
        <taxon>Streptophyta</taxon>
        <taxon>Embryophyta</taxon>
        <taxon>Tracheophyta</taxon>
        <taxon>Spermatophyta</taxon>
        <taxon>Magnoliopsida</taxon>
        <taxon>Liliopsida</taxon>
        <taxon>Poales</taxon>
        <taxon>Poaceae</taxon>
        <taxon>PACMAD clade</taxon>
        <taxon>Chloridoideae</taxon>
        <taxon>Eragrostideae</taxon>
        <taxon>Eragrostidinae</taxon>
        <taxon>Eragrostis</taxon>
    </lineage>
</organism>
<evidence type="ECO:0000256" key="3">
    <source>
        <dbReference type="SAM" id="MobiDB-lite"/>
    </source>
</evidence>
<evidence type="ECO:0000256" key="2">
    <source>
        <dbReference type="ARBA" id="ARBA00022679"/>
    </source>
</evidence>
<feature type="non-terminal residue" evidence="4">
    <location>
        <position position="1"/>
    </location>
</feature>
<name>A0A5J9VW19_9POAL</name>
<feature type="region of interest" description="Disordered" evidence="3">
    <location>
        <begin position="1"/>
        <end position="31"/>
    </location>
</feature>
<feature type="region of interest" description="Disordered" evidence="3">
    <location>
        <begin position="46"/>
        <end position="68"/>
    </location>
</feature>
<dbReference type="Pfam" id="PF04072">
    <property type="entry name" value="LCM"/>
    <property type="match status" value="1"/>
</dbReference>
<comment type="caution">
    <text evidence="4">The sequence shown here is derived from an EMBL/GenBank/DDBJ whole genome shotgun (WGS) entry which is preliminary data.</text>
</comment>
<sequence length="356" mass="39434">MLALPKAVAAQPPAPSVSRAPSIVPSPLLGSPASLNSSWYRWNRSPRGPHATAADAPRGGPPLPGPEERDPLLVAALCAARLRDQESRRPGLDPLFIDPYAAVLLSHDEAHQAMGYLISHPVPCPDRYRLATRFIDDKLQNLLNSSDDIRQIVLLTDGMDTRPYRLTWPRLSVVYDVSPGRVFNAATQQLRGTGAKVSRNCVVLHTPCESPDLQEGLCKNGFNGNRLSLWVLQGLPLFTLASLGDLLLVISNLAMKQSVIIGELPHFSDWTAPMDMGSEQDALEKLFFTHGFRVSFVQYENVAKDIGLDLAPTRETHDGLLFVAEQLRFSDAQMESFRMHFERMEEDADEEGFEEL</sequence>
<dbReference type="AlphaFoldDB" id="A0A5J9VW19"/>
<dbReference type="Gene3D" id="3.40.50.150">
    <property type="entry name" value="Vaccinia Virus protein VP39"/>
    <property type="match status" value="1"/>
</dbReference>
<dbReference type="SUPFAM" id="SSF53335">
    <property type="entry name" value="S-adenosyl-L-methionine-dependent methyltransferases"/>
    <property type="match status" value="1"/>
</dbReference>
<evidence type="ECO:0000313" key="4">
    <source>
        <dbReference type="EMBL" id="TVU39836.1"/>
    </source>
</evidence>
<keyword evidence="1" id="KW-0489">Methyltransferase</keyword>
<dbReference type="PANTHER" id="PTHR43619">
    <property type="entry name" value="S-ADENOSYL-L-METHIONINE-DEPENDENT METHYLTRANSFERASE YKTD-RELATED"/>
    <property type="match status" value="1"/>
</dbReference>
<dbReference type="InterPro" id="IPR007213">
    <property type="entry name" value="Ppm1/Ppm2/Tcmp"/>
</dbReference>
<protein>
    <submittedName>
        <fullName evidence="4">Uncharacterized protein</fullName>
    </submittedName>
</protein>
<dbReference type="Gramene" id="TVU39836">
    <property type="protein sequence ID" value="TVU39836"/>
    <property type="gene ID" value="EJB05_13277"/>
</dbReference>
<dbReference type="Proteomes" id="UP000324897">
    <property type="component" value="Chromosome 4"/>
</dbReference>
<accession>A0A5J9VW19</accession>
<proteinExistence type="predicted"/>
<dbReference type="GO" id="GO:0032259">
    <property type="term" value="P:methylation"/>
    <property type="evidence" value="ECO:0007669"/>
    <property type="project" value="UniProtKB-KW"/>
</dbReference>
<dbReference type="EMBL" id="RWGY01000007">
    <property type="protein sequence ID" value="TVU39836.1"/>
    <property type="molecule type" value="Genomic_DNA"/>
</dbReference>
<reference evidence="4 5" key="1">
    <citation type="journal article" date="2019" name="Sci. Rep.">
        <title>A high-quality genome of Eragrostis curvula grass provides insights into Poaceae evolution and supports new strategies to enhance forage quality.</title>
        <authorList>
            <person name="Carballo J."/>
            <person name="Santos B.A.C.M."/>
            <person name="Zappacosta D."/>
            <person name="Garbus I."/>
            <person name="Selva J.P."/>
            <person name="Gallo C.A."/>
            <person name="Diaz A."/>
            <person name="Albertini E."/>
            <person name="Caccamo M."/>
            <person name="Echenique V."/>
        </authorList>
    </citation>
    <scope>NUCLEOTIDE SEQUENCE [LARGE SCALE GENOMIC DNA]</scope>
    <source>
        <strain evidence="5">cv. Victoria</strain>
        <tissue evidence="4">Leaf</tissue>
    </source>
</reference>
<dbReference type="GO" id="GO:0008168">
    <property type="term" value="F:methyltransferase activity"/>
    <property type="evidence" value="ECO:0007669"/>
    <property type="project" value="UniProtKB-KW"/>
</dbReference>